<keyword evidence="3" id="KW-1185">Reference proteome</keyword>
<dbReference type="Proteomes" id="UP001150259">
    <property type="component" value="Unassembled WGS sequence"/>
</dbReference>
<name>A0ABT5GE29_9MICO</name>
<dbReference type="Pfam" id="PF07110">
    <property type="entry name" value="EthD"/>
    <property type="match status" value="1"/>
</dbReference>
<protein>
    <submittedName>
        <fullName evidence="2">EthD family reductase</fullName>
    </submittedName>
</protein>
<evidence type="ECO:0000313" key="3">
    <source>
        <dbReference type="Proteomes" id="UP001150259"/>
    </source>
</evidence>
<dbReference type="NCBIfam" id="TIGR02118">
    <property type="entry name" value="EthD family reductase"/>
    <property type="match status" value="1"/>
</dbReference>
<organism evidence="2 3">
    <name type="scientific">Intrasporangium calvum</name>
    <dbReference type="NCBI Taxonomy" id="53358"/>
    <lineage>
        <taxon>Bacteria</taxon>
        <taxon>Bacillati</taxon>
        <taxon>Actinomycetota</taxon>
        <taxon>Actinomycetes</taxon>
        <taxon>Micrococcales</taxon>
        <taxon>Intrasporangiaceae</taxon>
        <taxon>Intrasporangium</taxon>
    </lineage>
</organism>
<evidence type="ECO:0000259" key="1">
    <source>
        <dbReference type="Pfam" id="PF07110"/>
    </source>
</evidence>
<dbReference type="InterPro" id="IPR009799">
    <property type="entry name" value="EthD_dom"/>
</dbReference>
<dbReference type="SUPFAM" id="SSF54909">
    <property type="entry name" value="Dimeric alpha+beta barrel"/>
    <property type="match status" value="1"/>
</dbReference>
<gene>
    <name evidence="2" type="ORF">OO014_04540</name>
</gene>
<dbReference type="EMBL" id="JAPFQL010000012">
    <property type="protein sequence ID" value="MDC5696516.1"/>
    <property type="molecule type" value="Genomic_DNA"/>
</dbReference>
<proteinExistence type="predicted"/>
<comment type="caution">
    <text evidence="2">The sequence shown here is derived from an EMBL/GenBank/DDBJ whole genome shotgun (WGS) entry which is preliminary data.</text>
</comment>
<sequence>MYKVVVLVIRKEGTTRDEFLRSWRSEHPRFVEQMPGILRYRQSPAIQHKSVWPFDGMAELWFASLGDIAAAFKGPEAKALFDHEEHFIGDLKWFVAEEFEVPLKERT</sequence>
<accession>A0ABT5GE29</accession>
<evidence type="ECO:0000313" key="2">
    <source>
        <dbReference type="EMBL" id="MDC5696516.1"/>
    </source>
</evidence>
<reference evidence="2 3" key="1">
    <citation type="submission" date="2022-11" db="EMBL/GenBank/DDBJ databases">
        <title>Anaerobic phenanthrene biodegradation by a DNRA strain PheN6.</title>
        <authorList>
            <person name="Zhang Z."/>
        </authorList>
    </citation>
    <scope>NUCLEOTIDE SEQUENCE [LARGE SCALE GENOMIC DNA]</scope>
    <source>
        <strain evidence="2 3">PheN6</strain>
    </source>
</reference>
<dbReference type="RefSeq" id="WP_272461091.1">
    <property type="nucleotide sequence ID" value="NZ_JAPFQL010000012.1"/>
</dbReference>
<dbReference type="Gene3D" id="3.30.70.100">
    <property type="match status" value="1"/>
</dbReference>
<feature type="domain" description="EthD" evidence="1">
    <location>
        <begin position="11"/>
        <end position="88"/>
    </location>
</feature>
<dbReference type="InterPro" id="IPR011008">
    <property type="entry name" value="Dimeric_a/b-barrel"/>
</dbReference>